<dbReference type="PANTHER" id="PTHR48022">
    <property type="entry name" value="PLASTIDIC GLUCOSE TRANSPORTER 4"/>
    <property type="match status" value="1"/>
</dbReference>
<dbReference type="InterPro" id="IPR036259">
    <property type="entry name" value="MFS_trans_sf"/>
</dbReference>
<comment type="similarity">
    <text evidence="2 7">Belongs to the major facilitator superfamily. Sugar transporter (TC 2.A.1.1) family.</text>
</comment>
<feature type="domain" description="Major facilitator superfamily (MFS) profile" evidence="9">
    <location>
        <begin position="51"/>
        <end position="495"/>
    </location>
</feature>
<reference evidence="10" key="2">
    <citation type="submission" date="2020-10" db="EMBL/GenBank/DDBJ databases">
        <authorList>
            <person name="Palmer J.M."/>
        </authorList>
    </citation>
    <scope>NUCLEOTIDE SEQUENCE</scope>
    <source>
        <strain evidence="10">UCD 2041</strain>
    </source>
</reference>
<name>A0A7D9D1V4_DEKBR</name>
<evidence type="ECO:0000256" key="1">
    <source>
        <dbReference type="ARBA" id="ARBA00004141"/>
    </source>
</evidence>
<dbReference type="InterPro" id="IPR005828">
    <property type="entry name" value="MFS_sugar_transport-like"/>
</dbReference>
<dbReference type="NCBIfam" id="TIGR00879">
    <property type="entry name" value="SP"/>
    <property type="match status" value="1"/>
</dbReference>
<feature type="transmembrane region" description="Helical" evidence="8">
    <location>
        <begin position="444"/>
        <end position="461"/>
    </location>
</feature>
<dbReference type="RefSeq" id="XP_041136424.1">
    <property type="nucleotide sequence ID" value="XM_041283072.1"/>
</dbReference>
<protein>
    <submittedName>
        <fullName evidence="11">DEBR0S6_10880g1_1</fullName>
    </submittedName>
</protein>
<evidence type="ECO:0000256" key="5">
    <source>
        <dbReference type="ARBA" id="ARBA00022989"/>
    </source>
</evidence>
<dbReference type="KEGG" id="bbrx:BRETT_004578"/>
<dbReference type="PROSITE" id="PS50850">
    <property type="entry name" value="MFS"/>
    <property type="match status" value="1"/>
</dbReference>
<evidence type="ECO:0000256" key="6">
    <source>
        <dbReference type="ARBA" id="ARBA00023136"/>
    </source>
</evidence>
<comment type="subcellular location">
    <subcellularLocation>
        <location evidence="1">Membrane</location>
        <topology evidence="1">Multi-pass membrane protein</topology>
    </subcellularLocation>
</comment>
<dbReference type="GO" id="GO:0005351">
    <property type="term" value="F:carbohydrate:proton symporter activity"/>
    <property type="evidence" value="ECO:0007669"/>
    <property type="project" value="TreeGrafter"/>
</dbReference>
<dbReference type="GeneID" id="64576501"/>
<dbReference type="InterPro" id="IPR020846">
    <property type="entry name" value="MFS_dom"/>
</dbReference>
<dbReference type="Pfam" id="PF00083">
    <property type="entry name" value="Sugar_tr"/>
    <property type="match status" value="1"/>
</dbReference>
<keyword evidence="3 7" id="KW-0813">Transport</keyword>
<dbReference type="InterPro" id="IPR003663">
    <property type="entry name" value="Sugar/inositol_transpt"/>
</dbReference>
<dbReference type="EMBL" id="CP063135">
    <property type="protein sequence ID" value="QOU19931.1"/>
    <property type="molecule type" value="Genomic_DNA"/>
</dbReference>
<reference evidence="10" key="3">
    <citation type="journal article" name="BMC Genomics">
        <title>New genome assemblies reveal patterns of domestication and adaptation across Brettanomyces (Dekkera) species.</title>
        <authorList>
            <person name="Roach M.J."/>
            <person name="Borneman A.R."/>
        </authorList>
    </citation>
    <scope>NUCLEOTIDE SEQUENCE</scope>
    <source>
        <strain evidence="10">UCD 2041</strain>
    </source>
</reference>
<dbReference type="Proteomes" id="UP000478008">
    <property type="component" value="Unassembled WGS sequence"/>
</dbReference>
<feature type="transmembrane region" description="Helical" evidence="8">
    <location>
        <begin position="190"/>
        <end position="210"/>
    </location>
</feature>
<evidence type="ECO:0000313" key="10">
    <source>
        <dbReference type="EMBL" id="QOU19931.1"/>
    </source>
</evidence>
<dbReference type="Gene3D" id="1.20.1250.20">
    <property type="entry name" value="MFS general substrate transporter like domains"/>
    <property type="match status" value="1"/>
</dbReference>
<accession>A0A7D9D1V4</accession>
<dbReference type="EMBL" id="CABFWN010000006">
    <property type="protein sequence ID" value="VUG20230.1"/>
    <property type="molecule type" value="Genomic_DNA"/>
</dbReference>
<dbReference type="OrthoDB" id="6612291at2759"/>
<keyword evidence="12" id="KW-1185">Reference proteome</keyword>
<gene>
    <name evidence="10" type="ORF">BRETT_004578</name>
    <name evidence="11" type="ORF">DEBR0S6_10880G</name>
</gene>
<keyword evidence="5 8" id="KW-1133">Transmembrane helix</keyword>
<feature type="transmembrane region" description="Helical" evidence="8">
    <location>
        <begin position="133"/>
        <end position="156"/>
    </location>
</feature>
<evidence type="ECO:0000256" key="7">
    <source>
        <dbReference type="RuleBase" id="RU003346"/>
    </source>
</evidence>
<dbReference type="SUPFAM" id="SSF103473">
    <property type="entry name" value="MFS general substrate transporter"/>
    <property type="match status" value="1"/>
</dbReference>
<feature type="transmembrane region" description="Helical" evidence="8">
    <location>
        <begin position="216"/>
        <end position="239"/>
    </location>
</feature>
<dbReference type="Proteomes" id="UP000663131">
    <property type="component" value="Chromosome 7"/>
</dbReference>
<dbReference type="PANTHER" id="PTHR48022:SF56">
    <property type="entry name" value="MAJOR FACILITATOR SUPERFAMILY (MFS) PROFILE DOMAIN-CONTAINING PROTEIN-RELATED"/>
    <property type="match status" value="1"/>
</dbReference>
<reference evidence="11 12" key="1">
    <citation type="submission" date="2019-07" db="EMBL/GenBank/DDBJ databases">
        <authorList>
            <person name="Friedrich A."/>
            <person name="Schacherer J."/>
        </authorList>
    </citation>
    <scope>NUCLEOTIDE SEQUENCE [LARGE SCALE GENOMIC DNA]</scope>
</reference>
<evidence type="ECO:0000256" key="2">
    <source>
        <dbReference type="ARBA" id="ARBA00010992"/>
    </source>
</evidence>
<feature type="transmembrane region" description="Helical" evidence="8">
    <location>
        <begin position="370"/>
        <end position="392"/>
    </location>
</feature>
<evidence type="ECO:0000313" key="11">
    <source>
        <dbReference type="EMBL" id="VUG20230.1"/>
    </source>
</evidence>
<organism evidence="11 12">
    <name type="scientific">Dekkera bruxellensis</name>
    <name type="common">Brettanomyces custersii</name>
    <dbReference type="NCBI Taxonomy" id="5007"/>
    <lineage>
        <taxon>Eukaryota</taxon>
        <taxon>Fungi</taxon>
        <taxon>Dikarya</taxon>
        <taxon>Ascomycota</taxon>
        <taxon>Saccharomycotina</taxon>
        <taxon>Pichiomycetes</taxon>
        <taxon>Pichiales</taxon>
        <taxon>Pichiaceae</taxon>
        <taxon>Brettanomyces</taxon>
    </lineage>
</organism>
<evidence type="ECO:0000313" key="12">
    <source>
        <dbReference type="Proteomes" id="UP000478008"/>
    </source>
</evidence>
<proteinExistence type="inferred from homology"/>
<evidence type="ECO:0000259" key="9">
    <source>
        <dbReference type="PROSITE" id="PS50850"/>
    </source>
</evidence>
<keyword evidence="4 8" id="KW-0812">Transmembrane</keyword>
<feature type="transmembrane region" description="Helical" evidence="8">
    <location>
        <begin position="342"/>
        <end position="363"/>
    </location>
</feature>
<dbReference type="InterPro" id="IPR050360">
    <property type="entry name" value="MFS_Sugar_Transporters"/>
</dbReference>
<feature type="transmembrane region" description="Helical" evidence="8">
    <location>
        <begin position="473"/>
        <end position="491"/>
    </location>
</feature>
<dbReference type="AlphaFoldDB" id="A0A7D9D1V4"/>
<dbReference type="GO" id="GO:0016020">
    <property type="term" value="C:membrane"/>
    <property type="evidence" value="ECO:0007669"/>
    <property type="project" value="UniProtKB-SubCell"/>
</dbReference>
<evidence type="ECO:0000256" key="8">
    <source>
        <dbReference type="SAM" id="Phobius"/>
    </source>
</evidence>
<evidence type="ECO:0000256" key="4">
    <source>
        <dbReference type="ARBA" id="ARBA00022692"/>
    </source>
</evidence>
<dbReference type="FunFam" id="1.20.1250.20:FF:000078">
    <property type="entry name" value="MFS maltose transporter, putative"/>
    <property type="match status" value="1"/>
</dbReference>
<feature type="transmembrane region" description="Helical" evidence="8">
    <location>
        <begin position="412"/>
        <end position="432"/>
    </location>
</feature>
<evidence type="ECO:0000256" key="3">
    <source>
        <dbReference type="ARBA" id="ARBA00022448"/>
    </source>
</evidence>
<sequence>MSTIENSPTSEPYKKYETEQKLATDAREGVDYEHSLTLWQALKTNKKAVFWTWAISLAIIMEAYDDSLISSVYGYNSFAKKYGQWYPKIKEYQVPAKWQSALNMASPVGEIIGLMLNGWLVERYGYKKVIMPCYVFATAFIFIVFFAPSIGVLFTGELLCTIIWGLLGGLAPGYAAEMCPAILRGYLTMYVNFTFTIGHTIKAGILLGFAENNTQWSYRIPFAIQWCWPIPLALITWFAPESPWWLVRNDKIEEAKKNIRRLRSDDDLDEVIEKEIAMMVHSDMFNRDNENNSSYFDCFKGKNLRRTEICIMTWMCQQMNSFGGVGNSYFFEQVGFSQIKSYSFTFIGEGIALFGDVTSWFLVTLTGHRLLYTAGMFGQSLIYFIVGFLALAPSSKDGPKWASAVILMTQSFFYDCSIGPLAFAISTEVPTARLRNRTFAIGRSIYYILGIICSVANPYMISPAQDNWKGKAAFLPASLCLIWAFWCVFRLPEMKGRTFEELDVMFERGVKTKDFKTYKIAMFDDDDYIAKSTSEEAGSTKEEHKQDVGELTYKVATE</sequence>
<keyword evidence="6 8" id="KW-0472">Membrane</keyword>